<dbReference type="Pfam" id="PF13408">
    <property type="entry name" value="Zn_ribbon_recom"/>
    <property type="match status" value="1"/>
</dbReference>
<dbReference type="InterPro" id="IPR011109">
    <property type="entry name" value="DNA_bind_recombinase_dom"/>
</dbReference>
<reference evidence="4" key="1">
    <citation type="journal article" date="2022" name="Int. J. Syst. Evol. Microbiol.">
        <title>Anaeromyxobacter oryzae sp. nov., Anaeromyxobacter diazotrophicus sp. nov. and Anaeromyxobacter paludicola sp. nov., isolated from paddy soils.</title>
        <authorList>
            <person name="Itoh H."/>
            <person name="Xu Z."/>
            <person name="Mise K."/>
            <person name="Masuda Y."/>
            <person name="Ushijima N."/>
            <person name="Hayakawa C."/>
            <person name="Shiratori Y."/>
            <person name="Senoo K."/>
        </authorList>
    </citation>
    <scope>NUCLEOTIDE SEQUENCE [LARGE SCALE GENOMIC DNA]</scope>
    <source>
        <strain evidence="4">Red232</strain>
    </source>
</reference>
<evidence type="ECO:0000259" key="2">
    <source>
        <dbReference type="Pfam" id="PF13408"/>
    </source>
</evidence>
<dbReference type="InterPro" id="IPR025827">
    <property type="entry name" value="Zn_ribbon_recom_dom"/>
</dbReference>
<keyword evidence="4" id="KW-1185">Reference proteome</keyword>
<dbReference type="InterPro" id="IPR038109">
    <property type="entry name" value="DNA_bind_recomb_sf"/>
</dbReference>
<dbReference type="EMBL" id="AP025591">
    <property type="protein sequence ID" value="BDG01552.1"/>
    <property type="molecule type" value="Genomic_DNA"/>
</dbReference>
<feature type="domain" description="Recombinase" evidence="1">
    <location>
        <begin position="1"/>
        <end position="61"/>
    </location>
</feature>
<dbReference type="RefSeq" id="WP_404800931.1">
    <property type="nucleotide sequence ID" value="NZ_AP025591.1"/>
</dbReference>
<evidence type="ECO:0008006" key="5">
    <source>
        <dbReference type="Google" id="ProtNLM"/>
    </source>
</evidence>
<accession>A0ABM7WQ02</accession>
<evidence type="ECO:0000313" key="4">
    <source>
        <dbReference type="Proteomes" id="UP001162891"/>
    </source>
</evidence>
<dbReference type="PANTHER" id="PTHR30461">
    <property type="entry name" value="DNA-INVERTASE FROM LAMBDOID PROPHAGE"/>
    <property type="match status" value="1"/>
</dbReference>
<dbReference type="PANTHER" id="PTHR30461:SF23">
    <property type="entry name" value="DNA RECOMBINASE-RELATED"/>
    <property type="match status" value="1"/>
</dbReference>
<protein>
    <recommendedName>
        <fullName evidence="5">Recombinase</fullName>
    </recommendedName>
</protein>
<gene>
    <name evidence="3" type="ORF">AMOR_05480</name>
</gene>
<dbReference type="Gene3D" id="3.90.1750.20">
    <property type="entry name" value="Putative Large Serine Recombinase, Chain B, Domain 2"/>
    <property type="match status" value="1"/>
</dbReference>
<evidence type="ECO:0000313" key="3">
    <source>
        <dbReference type="EMBL" id="BDG01552.1"/>
    </source>
</evidence>
<dbReference type="Pfam" id="PF07508">
    <property type="entry name" value="Recombinase"/>
    <property type="match status" value="1"/>
</dbReference>
<organism evidence="3 4">
    <name type="scientific">Anaeromyxobacter oryzae</name>
    <dbReference type="NCBI Taxonomy" id="2918170"/>
    <lineage>
        <taxon>Bacteria</taxon>
        <taxon>Pseudomonadati</taxon>
        <taxon>Myxococcota</taxon>
        <taxon>Myxococcia</taxon>
        <taxon>Myxococcales</taxon>
        <taxon>Cystobacterineae</taxon>
        <taxon>Anaeromyxobacteraceae</taxon>
        <taxon>Anaeromyxobacter</taxon>
    </lineage>
</organism>
<evidence type="ECO:0000259" key="1">
    <source>
        <dbReference type="Pfam" id="PF07508"/>
    </source>
</evidence>
<proteinExistence type="predicted"/>
<sequence length="175" mass="19487">MLRNERYVGRFVWNKRKWTKDPATGKRRCIARPEAEWVRTERRDLAIVSPELWARVQARHAGNARPSNRKRESTGYALSGLLRCGVCGGAMSVVARRIKDGVAYARFGCSTRHSRGEMGCSNKRTIGERTLNVEVLTALRKRLASPEVAGWLSDVAAAAEARRGGAPLRPMVTPD</sequence>
<dbReference type="InterPro" id="IPR050639">
    <property type="entry name" value="SSR_resolvase"/>
</dbReference>
<dbReference type="Proteomes" id="UP001162891">
    <property type="component" value="Chromosome"/>
</dbReference>
<name>A0ABM7WQ02_9BACT</name>
<feature type="domain" description="Recombinase zinc beta ribbon" evidence="2">
    <location>
        <begin position="78"/>
        <end position="140"/>
    </location>
</feature>